<evidence type="ECO:0000313" key="3">
    <source>
        <dbReference type="Proteomes" id="UP001489004"/>
    </source>
</evidence>
<organism evidence="2 3">
    <name type="scientific">[Myrmecia] bisecta</name>
    <dbReference type="NCBI Taxonomy" id="41462"/>
    <lineage>
        <taxon>Eukaryota</taxon>
        <taxon>Viridiplantae</taxon>
        <taxon>Chlorophyta</taxon>
        <taxon>core chlorophytes</taxon>
        <taxon>Trebouxiophyceae</taxon>
        <taxon>Trebouxiales</taxon>
        <taxon>Trebouxiaceae</taxon>
        <taxon>Myrmecia</taxon>
    </lineage>
</organism>
<evidence type="ECO:0000259" key="1">
    <source>
        <dbReference type="Pfam" id="PF13369"/>
    </source>
</evidence>
<dbReference type="Proteomes" id="UP001489004">
    <property type="component" value="Unassembled WGS sequence"/>
</dbReference>
<proteinExistence type="predicted"/>
<dbReference type="Pfam" id="PF13369">
    <property type="entry name" value="Transglut_core2"/>
    <property type="match status" value="1"/>
</dbReference>
<name>A0AAW1PUW6_9CHLO</name>
<dbReference type="Pfam" id="PF13371">
    <property type="entry name" value="TPR_9"/>
    <property type="match status" value="1"/>
</dbReference>
<dbReference type="InterPro" id="IPR032698">
    <property type="entry name" value="SirB1_N"/>
</dbReference>
<protein>
    <recommendedName>
        <fullName evidence="1">Protein SirB1 N-terminal domain-containing protein</fullName>
    </recommendedName>
</protein>
<sequence length="351" mass="39747">MQATLPNCNPKSCTPPVGRVHLRLRQAHPPQHSHRVLRPLTHQQRAKREAERCLQAASCGAQQGSGLQTATRRLRALDSYRLHLQRPDHDINLVECALLIAAHAYPDLDADACVAQIDALGDAIQRQLPEQAYPLRTLRAISSHLYQAEGFCGNKDNYFDPQNSCLNRVLATQTGIPITLGVLFMAVAQRVGLPMHGLNLPGHFMIKPSLEDLELLVDPFQGGEVCFLQDAEDKLSALYGMPVRVTPRVMQRSAAMSNRMILNRMLNNLKQIYIGTRMSERLLWIIQYIRITRPDAPEEIRDEGLCLYSLRRFRECEACMQEYLTARPNAQDAPTVRKLLEHLHAMRQPKE</sequence>
<reference evidence="2 3" key="1">
    <citation type="journal article" date="2024" name="Nat. Commun.">
        <title>Phylogenomics reveals the evolutionary origins of lichenization in chlorophyte algae.</title>
        <authorList>
            <person name="Puginier C."/>
            <person name="Libourel C."/>
            <person name="Otte J."/>
            <person name="Skaloud P."/>
            <person name="Haon M."/>
            <person name="Grisel S."/>
            <person name="Petersen M."/>
            <person name="Berrin J.G."/>
            <person name="Delaux P.M."/>
            <person name="Dal Grande F."/>
            <person name="Keller J."/>
        </authorList>
    </citation>
    <scope>NUCLEOTIDE SEQUENCE [LARGE SCALE GENOMIC DNA]</scope>
    <source>
        <strain evidence="2 3">SAG 2043</strain>
    </source>
</reference>
<dbReference type="AlphaFoldDB" id="A0AAW1PUW6"/>
<comment type="caution">
    <text evidence="2">The sequence shown here is derived from an EMBL/GenBank/DDBJ whole genome shotgun (WGS) entry which is preliminary data.</text>
</comment>
<accession>A0AAW1PUW6</accession>
<keyword evidence="3" id="KW-1185">Reference proteome</keyword>
<dbReference type="PANTHER" id="PTHR31350">
    <property type="entry name" value="SI:DKEY-261L7.2"/>
    <property type="match status" value="1"/>
</dbReference>
<evidence type="ECO:0000313" key="2">
    <source>
        <dbReference type="EMBL" id="KAK9811709.1"/>
    </source>
</evidence>
<dbReference type="PANTHER" id="PTHR31350:SF21">
    <property type="entry name" value="F-BOX ONLY PROTEIN 21"/>
    <property type="match status" value="1"/>
</dbReference>
<gene>
    <name evidence="2" type="ORF">WJX72_008808</name>
</gene>
<feature type="domain" description="Protein SirB1 N-terminal" evidence="1">
    <location>
        <begin position="113"/>
        <end position="267"/>
    </location>
</feature>
<dbReference type="EMBL" id="JALJOR010000009">
    <property type="protein sequence ID" value="KAK9811709.1"/>
    <property type="molecule type" value="Genomic_DNA"/>
</dbReference>